<dbReference type="Pfam" id="PF01025">
    <property type="entry name" value="GrpE"/>
    <property type="match status" value="1"/>
</dbReference>
<dbReference type="GO" id="GO:0042803">
    <property type="term" value="F:protein homodimerization activity"/>
    <property type="evidence" value="ECO:0007669"/>
    <property type="project" value="InterPro"/>
</dbReference>
<sequence length="184" mass="20196">MTEEVIEQPSLETQDPPETLDSVHEALARLTAEIKRDHDRATHREEIIDRLHADNRDLRHGLLQEALTPVRAGLYRLYDMANREAARLRTAPGDGQHVGALLAAVADEVAEILARTGAELLETAPGDPYDQARHRPAGTEDGPDGQVVTVLADGFRLGERVLRKAEVTVGRPAAPPETQQREDA</sequence>
<proteinExistence type="predicted"/>
<feature type="region of interest" description="Disordered" evidence="2">
    <location>
        <begin position="121"/>
        <end position="147"/>
    </location>
</feature>
<evidence type="ECO:0008006" key="5">
    <source>
        <dbReference type="Google" id="ProtNLM"/>
    </source>
</evidence>
<dbReference type="EMBL" id="BLAD01000042">
    <property type="protein sequence ID" value="GER99992.1"/>
    <property type="molecule type" value="Genomic_DNA"/>
</dbReference>
<dbReference type="RefSeq" id="WP_155336356.1">
    <property type="nucleotide sequence ID" value="NZ_BAAABN010000043.1"/>
</dbReference>
<dbReference type="GO" id="GO:0000774">
    <property type="term" value="F:adenyl-nucleotide exchange factor activity"/>
    <property type="evidence" value="ECO:0007669"/>
    <property type="project" value="InterPro"/>
</dbReference>
<dbReference type="OrthoDB" id="3207947at2"/>
<dbReference type="InterPro" id="IPR000740">
    <property type="entry name" value="GrpE"/>
</dbReference>
<dbReference type="SUPFAM" id="SSF51064">
    <property type="entry name" value="Head domain of nucleotide exchange factor GrpE"/>
    <property type="match status" value="1"/>
</dbReference>
<evidence type="ECO:0000256" key="1">
    <source>
        <dbReference type="ARBA" id="ARBA00023186"/>
    </source>
</evidence>
<protein>
    <recommendedName>
        <fullName evidence="5">Protein GrpE</fullName>
    </recommendedName>
</protein>
<organism evidence="3 4">
    <name type="scientific">Acrocarpospora corrugata</name>
    <dbReference type="NCBI Taxonomy" id="35763"/>
    <lineage>
        <taxon>Bacteria</taxon>
        <taxon>Bacillati</taxon>
        <taxon>Actinomycetota</taxon>
        <taxon>Actinomycetes</taxon>
        <taxon>Streptosporangiales</taxon>
        <taxon>Streptosporangiaceae</taxon>
        <taxon>Acrocarpospora</taxon>
    </lineage>
</organism>
<dbReference type="GO" id="GO:0051087">
    <property type="term" value="F:protein-folding chaperone binding"/>
    <property type="evidence" value="ECO:0007669"/>
    <property type="project" value="InterPro"/>
</dbReference>
<gene>
    <name evidence="3" type="ORF">Acor_20560</name>
</gene>
<evidence type="ECO:0000256" key="2">
    <source>
        <dbReference type="SAM" id="MobiDB-lite"/>
    </source>
</evidence>
<feature type="region of interest" description="Disordered" evidence="2">
    <location>
        <begin position="165"/>
        <end position="184"/>
    </location>
</feature>
<name>A0A5M3VY42_9ACTN</name>
<dbReference type="Gene3D" id="2.30.22.10">
    <property type="entry name" value="Head domain of nucleotide exchange factor GrpE"/>
    <property type="match status" value="1"/>
</dbReference>
<dbReference type="InterPro" id="IPR009012">
    <property type="entry name" value="GrpE_head"/>
</dbReference>
<dbReference type="GO" id="GO:0006457">
    <property type="term" value="P:protein folding"/>
    <property type="evidence" value="ECO:0007669"/>
    <property type="project" value="InterPro"/>
</dbReference>
<keyword evidence="4" id="KW-1185">Reference proteome</keyword>
<dbReference type="AlphaFoldDB" id="A0A5M3VY42"/>
<keyword evidence="1" id="KW-0143">Chaperone</keyword>
<dbReference type="Proteomes" id="UP000334990">
    <property type="component" value="Unassembled WGS sequence"/>
</dbReference>
<accession>A0A5M3VY42</accession>
<reference evidence="3 4" key="1">
    <citation type="submission" date="2019-10" db="EMBL/GenBank/DDBJ databases">
        <title>Whole genome shotgun sequence of Acrocarpospora corrugata NBRC 13972.</title>
        <authorList>
            <person name="Ichikawa N."/>
            <person name="Kimura A."/>
            <person name="Kitahashi Y."/>
            <person name="Komaki H."/>
            <person name="Oguchi A."/>
        </authorList>
    </citation>
    <scope>NUCLEOTIDE SEQUENCE [LARGE SCALE GENOMIC DNA]</scope>
    <source>
        <strain evidence="3 4">NBRC 13972</strain>
    </source>
</reference>
<dbReference type="PRINTS" id="PR00773">
    <property type="entry name" value="GRPEPROTEIN"/>
</dbReference>
<evidence type="ECO:0000313" key="4">
    <source>
        <dbReference type="Proteomes" id="UP000334990"/>
    </source>
</evidence>
<comment type="caution">
    <text evidence="3">The sequence shown here is derived from an EMBL/GenBank/DDBJ whole genome shotgun (WGS) entry which is preliminary data.</text>
</comment>
<evidence type="ECO:0000313" key="3">
    <source>
        <dbReference type="EMBL" id="GER99992.1"/>
    </source>
</evidence>